<dbReference type="GO" id="GO:0051301">
    <property type="term" value="P:cell division"/>
    <property type="evidence" value="ECO:0007669"/>
    <property type="project" value="UniProtKB-KW"/>
</dbReference>
<proteinExistence type="inferred from homology"/>
<comment type="subcellular location">
    <subcellularLocation>
        <location evidence="1">Chromosome</location>
        <location evidence="1">Centromere</location>
        <location evidence="1">Kinetochore</location>
    </subcellularLocation>
</comment>
<dbReference type="GO" id="GO:0051382">
    <property type="term" value="P:kinetochore assembly"/>
    <property type="evidence" value="ECO:0007669"/>
    <property type="project" value="TreeGrafter"/>
</dbReference>
<dbReference type="GO" id="GO:0000070">
    <property type="term" value="P:mitotic sister chromatid segregation"/>
    <property type="evidence" value="ECO:0007669"/>
    <property type="project" value="TreeGrafter"/>
</dbReference>
<dbReference type="PANTHER" id="PTHR14527:SF2">
    <property type="entry name" value="PROTEIN MIS12 HOMOLOG"/>
    <property type="match status" value="1"/>
</dbReference>
<keyword evidence="8 11" id="KW-0175">Coiled coil</keyword>
<dbReference type="AlphaFoldDB" id="A0A423TYW2"/>
<evidence type="ECO:0000256" key="9">
    <source>
        <dbReference type="ARBA" id="ARBA00023306"/>
    </source>
</evidence>
<evidence type="ECO:0000256" key="1">
    <source>
        <dbReference type="ARBA" id="ARBA00004629"/>
    </source>
</evidence>
<keyword evidence="10" id="KW-0137">Centromere</keyword>
<evidence type="ECO:0000256" key="4">
    <source>
        <dbReference type="ARBA" id="ARBA00022454"/>
    </source>
</evidence>
<dbReference type="OrthoDB" id="1884855at2759"/>
<reference evidence="12 13" key="2">
    <citation type="submission" date="2019-01" db="EMBL/GenBank/DDBJ databases">
        <title>The decoding of complex shrimp genome reveals the adaptation for benthos swimmer, frequently molting mechanism and breeding impact on genome.</title>
        <authorList>
            <person name="Sun Y."/>
            <person name="Gao Y."/>
            <person name="Yu Y."/>
        </authorList>
    </citation>
    <scope>NUCLEOTIDE SEQUENCE [LARGE SCALE GENOMIC DNA]</scope>
    <source>
        <tissue evidence="12">Muscle</tissue>
    </source>
</reference>
<gene>
    <name evidence="12" type="ORF">C7M84_025185</name>
</gene>
<evidence type="ECO:0000256" key="2">
    <source>
        <dbReference type="ARBA" id="ARBA00008643"/>
    </source>
</evidence>
<keyword evidence="13" id="KW-1185">Reference proteome</keyword>
<evidence type="ECO:0000313" key="13">
    <source>
        <dbReference type="Proteomes" id="UP000283509"/>
    </source>
</evidence>
<evidence type="ECO:0000256" key="3">
    <source>
        <dbReference type="ARBA" id="ARBA00013793"/>
    </source>
</evidence>
<keyword evidence="7" id="KW-0995">Kinetochore</keyword>
<comment type="caution">
    <text evidence="12">The sequence shown here is derived from an EMBL/GenBank/DDBJ whole genome shotgun (WGS) entry which is preliminary data.</text>
</comment>
<dbReference type="Proteomes" id="UP000283509">
    <property type="component" value="Unassembled WGS sequence"/>
</dbReference>
<evidence type="ECO:0000256" key="8">
    <source>
        <dbReference type="ARBA" id="ARBA00023054"/>
    </source>
</evidence>
<keyword evidence="9" id="KW-0131">Cell cycle</keyword>
<dbReference type="Pfam" id="PF05859">
    <property type="entry name" value="Mis12"/>
    <property type="match status" value="1"/>
</dbReference>
<dbReference type="EMBL" id="QCYY01000940">
    <property type="protein sequence ID" value="ROT81659.1"/>
    <property type="molecule type" value="Genomic_DNA"/>
</dbReference>
<dbReference type="STRING" id="6689.A0A423TYW2"/>
<organism evidence="12 13">
    <name type="scientific">Penaeus vannamei</name>
    <name type="common">Whiteleg shrimp</name>
    <name type="synonym">Litopenaeus vannamei</name>
    <dbReference type="NCBI Taxonomy" id="6689"/>
    <lineage>
        <taxon>Eukaryota</taxon>
        <taxon>Metazoa</taxon>
        <taxon>Ecdysozoa</taxon>
        <taxon>Arthropoda</taxon>
        <taxon>Crustacea</taxon>
        <taxon>Multicrustacea</taxon>
        <taxon>Malacostraca</taxon>
        <taxon>Eumalacostraca</taxon>
        <taxon>Eucarida</taxon>
        <taxon>Decapoda</taxon>
        <taxon>Dendrobranchiata</taxon>
        <taxon>Penaeoidea</taxon>
        <taxon>Penaeidae</taxon>
        <taxon>Penaeus</taxon>
    </lineage>
</organism>
<protein>
    <recommendedName>
        <fullName evidence="3">Protein MIS12 homolog</fullName>
    </recommendedName>
</protein>
<evidence type="ECO:0000256" key="6">
    <source>
        <dbReference type="ARBA" id="ARBA00022776"/>
    </source>
</evidence>
<accession>A0A423TYW2</accession>
<evidence type="ECO:0000313" key="12">
    <source>
        <dbReference type="EMBL" id="ROT81659.1"/>
    </source>
</evidence>
<evidence type="ECO:0000256" key="11">
    <source>
        <dbReference type="SAM" id="Coils"/>
    </source>
</evidence>
<feature type="coiled-coil region" evidence="11">
    <location>
        <begin position="119"/>
        <end position="160"/>
    </location>
</feature>
<dbReference type="PANTHER" id="PTHR14527">
    <property type="entry name" value="PROTEIN MIS12 HOMOLOG"/>
    <property type="match status" value="1"/>
</dbReference>
<keyword evidence="6" id="KW-0498">Mitosis</keyword>
<reference evidence="12 13" key="1">
    <citation type="submission" date="2018-04" db="EMBL/GenBank/DDBJ databases">
        <authorList>
            <person name="Zhang X."/>
            <person name="Yuan J."/>
            <person name="Li F."/>
            <person name="Xiang J."/>
        </authorList>
    </citation>
    <scope>NUCLEOTIDE SEQUENCE [LARGE SCALE GENOMIC DNA]</scope>
    <source>
        <tissue evidence="12">Muscle</tissue>
    </source>
</reference>
<keyword evidence="4" id="KW-0158">Chromosome</keyword>
<evidence type="ECO:0000256" key="10">
    <source>
        <dbReference type="ARBA" id="ARBA00023328"/>
    </source>
</evidence>
<keyword evidence="5" id="KW-0132">Cell division</keyword>
<comment type="similarity">
    <text evidence="2">Belongs to the mis12 family.</text>
</comment>
<name>A0A423TYW2_PENVA</name>
<evidence type="ECO:0000256" key="7">
    <source>
        <dbReference type="ARBA" id="ARBA00022838"/>
    </source>
</evidence>
<sequence>MASVIPDEQYETQFFGFSPSSFLDGVKGLVLDRLSEATEQLEGHLSQIPEEIISKEEVSRGIGLLRQQTDSNYTKTMQKLEAHILENVMKIPAHVLLPSDVEQQSQASASDITLLHTEMEKLRTQLKNEKLMQAKLKDELQDIEQVLEEQQKMKTEVFNESWMTQLEEAKEKLLFVHENDEETLAVAAAIQKKAADLRISGNTPTAVQILTTNILK</sequence>
<evidence type="ECO:0000256" key="5">
    <source>
        <dbReference type="ARBA" id="ARBA00022618"/>
    </source>
</evidence>
<dbReference type="GO" id="GO:0005634">
    <property type="term" value="C:nucleus"/>
    <property type="evidence" value="ECO:0007669"/>
    <property type="project" value="InterPro"/>
</dbReference>
<dbReference type="InterPro" id="IPR008685">
    <property type="entry name" value="Centromere_Mis12"/>
</dbReference>
<dbReference type="GO" id="GO:0000444">
    <property type="term" value="C:MIS12/MIND type complex"/>
    <property type="evidence" value="ECO:0007669"/>
    <property type="project" value="TreeGrafter"/>
</dbReference>